<accession>A0A926XWH5</accession>
<protein>
    <submittedName>
        <fullName evidence="1">SusD/RagB family nutrient-binding outer membrane lipoprotein</fullName>
    </submittedName>
</protein>
<organism evidence="1 2">
    <name type="scientific">Spirosoma profusum</name>
    <dbReference type="NCBI Taxonomy" id="2771354"/>
    <lineage>
        <taxon>Bacteria</taxon>
        <taxon>Pseudomonadati</taxon>
        <taxon>Bacteroidota</taxon>
        <taxon>Cytophagia</taxon>
        <taxon>Cytophagales</taxon>
        <taxon>Cytophagaceae</taxon>
        <taxon>Spirosoma</taxon>
    </lineage>
</organism>
<gene>
    <name evidence="1" type="ORF">IC229_14275</name>
</gene>
<keyword evidence="1" id="KW-0449">Lipoprotein</keyword>
<dbReference type="Gene3D" id="1.25.40.390">
    <property type="match status" value="1"/>
</dbReference>
<evidence type="ECO:0000313" key="2">
    <source>
        <dbReference type="Proteomes" id="UP000598820"/>
    </source>
</evidence>
<evidence type="ECO:0000313" key="1">
    <source>
        <dbReference type="EMBL" id="MBD2701814.1"/>
    </source>
</evidence>
<dbReference type="AlphaFoldDB" id="A0A926XWH5"/>
<dbReference type="Proteomes" id="UP000598820">
    <property type="component" value="Unassembled WGS sequence"/>
</dbReference>
<dbReference type="Pfam" id="PF12771">
    <property type="entry name" value="SusD-like_2"/>
    <property type="match status" value="1"/>
</dbReference>
<keyword evidence="2" id="KW-1185">Reference proteome</keyword>
<dbReference type="InterPro" id="IPR041662">
    <property type="entry name" value="SusD-like_2"/>
</dbReference>
<dbReference type="SUPFAM" id="SSF48452">
    <property type="entry name" value="TPR-like"/>
    <property type="match status" value="1"/>
</dbReference>
<sequence>MTMKKITFLLLGGLLLGNISCKESEFTEAYPDPAKIAETTIEKQFTGIFYANRDYVLPGYRHYFVTLRTSLNHYNQATGWINESGQYVPGSSGVEDLWYAYYDMMAQYRELQKINASKPATEQKDRRIFMLAAAIYVYDQTQKMVDLFGAIPFTEAGTLSSKNGDYVAANAKFDTPESIYTFMLDDLKSIATELNGITLIAGYQKSFQTQDYINKGDLAAWKRYCNSLRVRMLNRVSDVSSFQSRSNTEIAEILGNPTTYPIVETNAQNIQVNVFDLNTDINSKGFKDGIASDGNWFGNTAGKAIIDNMKTNNDPRLKVIFEPGANAAGEYLGIDPTTPEATQTSLYNAGRIAIYNRWTFSHNQFFPGIIINAAQMNLIKAEYYLRTGNDASAKTAYETAISQSVQFYNDILALTNATGVTSTKPTPATAASVTAYVAGKGVSWSSATTSADKLKLIATQKWLHYNLTQPYENWADLRRLDYPVLSFQTDNANNQTLPPVKWTVPGNEITYNTANYEAIRATDKLTTKLFWDTK</sequence>
<reference evidence="1" key="1">
    <citation type="submission" date="2020-09" db="EMBL/GenBank/DDBJ databases">
        <authorList>
            <person name="Kim M.K."/>
        </authorList>
    </citation>
    <scope>NUCLEOTIDE SEQUENCE</scope>
    <source>
        <strain evidence="1">BT702</strain>
    </source>
</reference>
<proteinExistence type="predicted"/>
<comment type="caution">
    <text evidence="1">The sequence shown here is derived from an EMBL/GenBank/DDBJ whole genome shotgun (WGS) entry which is preliminary data.</text>
</comment>
<name>A0A926XWH5_9BACT</name>
<dbReference type="InterPro" id="IPR011990">
    <property type="entry name" value="TPR-like_helical_dom_sf"/>
</dbReference>
<dbReference type="EMBL" id="JACWZY010000010">
    <property type="protein sequence ID" value="MBD2701814.1"/>
    <property type="molecule type" value="Genomic_DNA"/>
</dbReference>